<dbReference type="RefSeq" id="WP_346820984.1">
    <property type="nucleotide sequence ID" value="NZ_JBDKWZ010000005.1"/>
</dbReference>
<sequence>MPELLEKLQGGDLKSLGKVPEVIEEIGENQDKFDEVFDGIFTPDPVIRKRAATAVEKISQKHPDLLRPHKKLLLKHLPKIKQHEVKWNLAQTLPRLKMSRNERSYTIDILLYWLRTEMKSKNVMLHCMEALAQLAQNDLFLQKEVVLEIEFQSHSGNTAVKASAQKILKDMK</sequence>
<evidence type="ECO:0000313" key="1">
    <source>
        <dbReference type="EMBL" id="MEN7548203.1"/>
    </source>
</evidence>
<reference evidence="1 2" key="1">
    <citation type="submission" date="2024-04" db="EMBL/GenBank/DDBJ databases">
        <title>Novel genus in family Flammeovirgaceae.</title>
        <authorList>
            <person name="Nguyen T.H."/>
            <person name="Vuong T.Q."/>
            <person name="Le H."/>
            <person name="Kim S.-G."/>
        </authorList>
    </citation>
    <scope>NUCLEOTIDE SEQUENCE [LARGE SCALE GENOMIC DNA]</scope>
    <source>
        <strain evidence="1 2">JCM 23209</strain>
    </source>
</reference>
<accession>A0AAW9S709</accession>
<keyword evidence="2" id="KW-1185">Reference proteome</keyword>
<dbReference type="AlphaFoldDB" id="A0AAW9S709"/>
<comment type="caution">
    <text evidence="1">The sequence shown here is derived from an EMBL/GenBank/DDBJ whole genome shotgun (WGS) entry which is preliminary data.</text>
</comment>
<protein>
    <submittedName>
        <fullName evidence="1">Uncharacterized protein</fullName>
    </submittedName>
</protein>
<proteinExistence type="predicted"/>
<name>A0AAW9S709_9BACT</name>
<organism evidence="1 2">
    <name type="scientific">Rapidithrix thailandica</name>
    <dbReference type="NCBI Taxonomy" id="413964"/>
    <lineage>
        <taxon>Bacteria</taxon>
        <taxon>Pseudomonadati</taxon>
        <taxon>Bacteroidota</taxon>
        <taxon>Cytophagia</taxon>
        <taxon>Cytophagales</taxon>
        <taxon>Flammeovirgaceae</taxon>
        <taxon>Rapidithrix</taxon>
    </lineage>
</organism>
<dbReference type="Proteomes" id="UP001403385">
    <property type="component" value="Unassembled WGS sequence"/>
</dbReference>
<dbReference type="InterPro" id="IPR016024">
    <property type="entry name" value="ARM-type_fold"/>
</dbReference>
<dbReference type="EMBL" id="JBDKWZ010000005">
    <property type="protein sequence ID" value="MEN7548203.1"/>
    <property type="molecule type" value="Genomic_DNA"/>
</dbReference>
<dbReference type="InterPro" id="IPR011989">
    <property type="entry name" value="ARM-like"/>
</dbReference>
<evidence type="ECO:0000313" key="2">
    <source>
        <dbReference type="Proteomes" id="UP001403385"/>
    </source>
</evidence>
<gene>
    <name evidence="1" type="ORF">AAG747_09800</name>
</gene>
<dbReference type="Gene3D" id="1.25.10.10">
    <property type="entry name" value="Leucine-rich Repeat Variant"/>
    <property type="match status" value="1"/>
</dbReference>
<dbReference type="SUPFAM" id="SSF48371">
    <property type="entry name" value="ARM repeat"/>
    <property type="match status" value="1"/>
</dbReference>